<evidence type="ECO:0000259" key="3">
    <source>
        <dbReference type="PROSITE" id="PS50158"/>
    </source>
</evidence>
<feature type="compositionally biased region" description="Pro residues" evidence="2">
    <location>
        <begin position="369"/>
        <end position="378"/>
    </location>
</feature>
<reference evidence="4" key="2">
    <citation type="submission" date="2021-01" db="UniProtKB">
        <authorList>
            <consortium name="EnsemblPlants"/>
        </authorList>
    </citation>
    <scope>IDENTIFICATION</scope>
</reference>
<dbReference type="OMA" id="TINFTHC"/>
<evidence type="ECO:0000313" key="4">
    <source>
        <dbReference type="EnsemblPlants" id="QL02p016877:mrna:CDS:1"/>
    </source>
</evidence>
<sequence>MDPDFIERMQRINLTAEEGEIIQVCPRQRERLLGECSLSLFGKFLTTKPINQRAAKNLLRTTWKFGSNLKIIDVGEGLFQFKFTMESQLVWVLKNGPWSFDNYYLLLRQWEKGMNASTINFTHCPLWVQVWGLPFELFSEDVAMDIGKGIGKLVEVDCQGVAADQAKFLRIRGEIPLDKPLQRGSKIKGPDGEVVWVAFKYERLISFCFRCGILGHEVKTCEQPQGTEGQENQYGEWMKAGFRQMEEPSSNKNNSQPQRRKAEPAERTQAESDRHINGTSEIHGNVHGNSGNHGMKEVNAISISGVNAASVMEGNSFPSITASSTMNLDVITEKGNNQQLDTEGLKEDDKMHLYSVPISINVATKNLPNPKPNAPPIMPKSRDHLSDKTTATKLNTTERKERAKQQPYRRKPLKKNNLIPTGPTIRKAGGKKRGLEVKEKLEISEKNTELESRKRQKCQDDSDNMQTTTAVAASQPHREQ</sequence>
<evidence type="ECO:0000313" key="5">
    <source>
        <dbReference type="Proteomes" id="UP000594261"/>
    </source>
</evidence>
<accession>A0A7N2KTF6</accession>
<dbReference type="Gramene" id="QL02p016877:mrna">
    <property type="protein sequence ID" value="QL02p016877:mrna:CDS:1"/>
    <property type="gene ID" value="QL02p016877"/>
</dbReference>
<dbReference type="Proteomes" id="UP000594261">
    <property type="component" value="Chromosome 2"/>
</dbReference>
<keyword evidence="1" id="KW-0479">Metal-binding</keyword>
<keyword evidence="5" id="KW-1185">Reference proteome</keyword>
<dbReference type="GO" id="GO:0008270">
    <property type="term" value="F:zinc ion binding"/>
    <property type="evidence" value="ECO:0007669"/>
    <property type="project" value="UniProtKB-KW"/>
</dbReference>
<keyword evidence="1" id="KW-0862">Zinc</keyword>
<dbReference type="InterPro" id="IPR040256">
    <property type="entry name" value="At4g02000-like"/>
</dbReference>
<feature type="region of interest" description="Disordered" evidence="2">
    <location>
        <begin position="245"/>
        <end position="282"/>
    </location>
</feature>
<feature type="domain" description="CCHC-type" evidence="3">
    <location>
        <begin position="208"/>
        <end position="223"/>
    </location>
</feature>
<feature type="compositionally biased region" description="Basic and acidic residues" evidence="2">
    <location>
        <begin position="433"/>
        <end position="460"/>
    </location>
</feature>
<feature type="compositionally biased region" description="Polar residues" evidence="2">
    <location>
        <begin position="247"/>
        <end position="257"/>
    </location>
</feature>
<feature type="compositionally biased region" description="Basic and acidic residues" evidence="2">
    <location>
        <begin position="260"/>
        <end position="276"/>
    </location>
</feature>
<dbReference type="InterPro" id="IPR001878">
    <property type="entry name" value="Znf_CCHC"/>
</dbReference>
<proteinExistence type="predicted"/>
<dbReference type="InParanoid" id="A0A7N2KTF6"/>
<keyword evidence="1" id="KW-0863">Zinc-finger</keyword>
<dbReference type="PROSITE" id="PS50158">
    <property type="entry name" value="ZF_CCHC"/>
    <property type="match status" value="1"/>
</dbReference>
<dbReference type="PANTHER" id="PTHR31286">
    <property type="entry name" value="GLYCINE-RICH CELL WALL STRUCTURAL PROTEIN 1.8-LIKE"/>
    <property type="match status" value="1"/>
</dbReference>
<dbReference type="AlphaFoldDB" id="A0A7N2KTF6"/>
<organism evidence="4 5">
    <name type="scientific">Quercus lobata</name>
    <name type="common">Valley oak</name>
    <dbReference type="NCBI Taxonomy" id="97700"/>
    <lineage>
        <taxon>Eukaryota</taxon>
        <taxon>Viridiplantae</taxon>
        <taxon>Streptophyta</taxon>
        <taxon>Embryophyta</taxon>
        <taxon>Tracheophyta</taxon>
        <taxon>Spermatophyta</taxon>
        <taxon>Magnoliopsida</taxon>
        <taxon>eudicotyledons</taxon>
        <taxon>Gunneridae</taxon>
        <taxon>Pentapetalae</taxon>
        <taxon>rosids</taxon>
        <taxon>fabids</taxon>
        <taxon>Fagales</taxon>
        <taxon>Fagaceae</taxon>
        <taxon>Quercus</taxon>
    </lineage>
</organism>
<feature type="region of interest" description="Disordered" evidence="2">
    <location>
        <begin position="365"/>
        <end position="480"/>
    </location>
</feature>
<dbReference type="FunCoup" id="A0A7N2KTF6">
    <property type="interactions" value="3"/>
</dbReference>
<evidence type="ECO:0000256" key="2">
    <source>
        <dbReference type="SAM" id="MobiDB-lite"/>
    </source>
</evidence>
<reference evidence="5" key="1">
    <citation type="journal article" date="2016" name="G3 (Bethesda)">
        <title>First Draft Assembly and Annotation of the Genome of a California Endemic Oak Quercus lobata Nee (Fagaceae).</title>
        <authorList>
            <person name="Sork V.L."/>
            <person name="Fitz-Gibbon S.T."/>
            <person name="Puiu D."/>
            <person name="Crepeau M."/>
            <person name="Gugger P.F."/>
            <person name="Sherman R."/>
            <person name="Stevens K."/>
            <person name="Langley C.H."/>
            <person name="Pellegrini M."/>
            <person name="Salzberg S.L."/>
        </authorList>
    </citation>
    <scope>NUCLEOTIDE SEQUENCE [LARGE SCALE GENOMIC DNA]</scope>
    <source>
        <strain evidence="5">cv. SW786</strain>
    </source>
</reference>
<dbReference type="EnsemblPlants" id="QL02p016877:mrna">
    <property type="protein sequence ID" value="QL02p016877:mrna:CDS:1"/>
    <property type="gene ID" value="QL02p016877"/>
</dbReference>
<dbReference type="GO" id="GO:0003676">
    <property type="term" value="F:nucleic acid binding"/>
    <property type="evidence" value="ECO:0007669"/>
    <property type="project" value="InterPro"/>
</dbReference>
<name>A0A7N2KTF6_QUELO</name>
<dbReference type="InterPro" id="IPR025558">
    <property type="entry name" value="DUF4283"/>
</dbReference>
<dbReference type="Pfam" id="PF14392">
    <property type="entry name" value="zf-CCHC_4"/>
    <property type="match status" value="1"/>
</dbReference>
<evidence type="ECO:0000256" key="1">
    <source>
        <dbReference type="PROSITE-ProRule" id="PRU00047"/>
    </source>
</evidence>
<dbReference type="PANTHER" id="PTHR31286:SF178">
    <property type="entry name" value="DUF4283 DOMAIN-CONTAINING PROTEIN"/>
    <property type="match status" value="1"/>
</dbReference>
<protein>
    <recommendedName>
        <fullName evidence="3">CCHC-type domain-containing protein</fullName>
    </recommendedName>
</protein>
<dbReference type="InterPro" id="IPR025836">
    <property type="entry name" value="Zn_knuckle_CX2CX4HX4C"/>
</dbReference>
<dbReference type="Pfam" id="PF14111">
    <property type="entry name" value="DUF4283"/>
    <property type="match status" value="1"/>
</dbReference>